<name>A0A0B6YFR1_9EUPU</name>
<gene>
    <name evidence="1" type="primary">ORF24276</name>
</gene>
<dbReference type="GO" id="GO:0005929">
    <property type="term" value="C:cilium"/>
    <property type="evidence" value="ECO:0007669"/>
    <property type="project" value="TreeGrafter"/>
</dbReference>
<accession>A0A0B6YFR1</accession>
<dbReference type="AlphaFoldDB" id="A0A0B6YFR1"/>
<reference evidence="1" key="1">
    <citation type="submission" date="2014-12" db="EMBL/GenBank/DDBJ databases">
        <title>Insight into the proteome of Arion vulgaris.</title>
        <authorList>
            <person name="Aradska J."/>
            <person name="Bulat T."/>
            <person name="Smidak R."/>
            <person name="Sarate P."/>
            <person name="Gangsoo J."/>
            <person name="Sialana F."/>
            <person name="Bilban M."/>
            <person name="Lubec G."/>
        </authorList>
    </citation>
    <scope>NUCLEOTIDE SEQUENCE</scope>
    <source>
        <tissue evidence="1">Skin</tissue>
    </source>
</reference>
<dbReference type="EMBL" id="HACG01008198">
    <property type="protein sequence ID" value="CEK55063.1"/>
    <property type="molecule type" value="Transcribed_RNA"/>
</dbReference>
<feature type="non-terminal residue" evidence="1">
    <location>
        <position position="1"/>
    </location>
</feature>
<evidence type="ECO:0000313" key="1">
    <source>
        <dbReference type="EMBL" id="CEK55063.1"/>
    </source>
</evidence>
<dbReference type="GO" id="GO:0060271">
    <property type="term" value="P:cilium assembly"/>
    <property type="evidence" value="ECO:0007669"/>
    <property type="project" value="TreeGrafter"/>
</dbReference>
<sequence length="214" mass="23459">PCKNSVRISSAAAGYGSGKNENIIYWRCETGAALRETLHILMRNLAKERALIVAAHQQMSTIELQRRQITGTIMSCSVMAKTLKDLSNNPTAAVSLAQAMGPVADVYRVQVDSEYFQVPDMLVMLSRDPSSKCMPQDTTIPTAVNIQDGVAELIVQFRAKDPGQYNATITLTAIDDVRIYRIECTVSPQGSTPELEFHSPVFQALTQSIPVVNN</sequence>
<feature type="non-terminal residue" evidence="1">
    <location>
        <position position="214"/>
    </location>
</feature>
<proteinExistence type="predicted"/>
<dbReference type="PANTHER" id="PTHR45912">
    <property type="entry name" value="CILIA- AND FLAGELLA-ASSOCIATED PROTEIN 47"/>
    <property type="match status" value="1"/>
</dbReference>
<organism evidence="1">
    <name type="scientific">Arion vulgaris</name>
    <dbReference type="NCBI Taxonomy" id="1028688"/>
    <lineage>
        <taxon>Eukaryota</taxon>
        <taxon>Metazoa</taxon>
        <taxon>Spiralia</taxon>
        <taxon>Lophotrochozoa</taxon>
        <taxon>Mollusca</taxon>
        <taxon>Gastropoda</taxon>
        <taxon>Heterobranchia</taxon>
        <taxon>Euthyneura</taxon>
        <taxon>Panpulmonata</taxon>
        <taxon>Eupulmonata</taxon>
        <taxon>Stylommatophora</taxon>
        <taxon>Helicina</taxon>
        <taxon>Arionoidea</taxon>
        <taxon>Arionidae</taxon>
        <taxon>Arion</taxon>
    </lineage>
</organism>
<protein>
    <submittedName>
        <fullName evidence="1">Uncharacterized protein</fullName>
    </submittedName>
</protein>
<dbReference type="PANTHER" id="PTHR45912:SF3">
    <property type="entry name" value="CILIA- AND FLAGELLA-ASSOCIATED PROTEIN 47"/>
    <property type="match status" value="1"/>
</dbReference>